<dbReference type="Proteomes" id="UP000054498">
    <property type="component" value="Unassembled WGS sequence"/>
</dbReference>
<dbReference type="GO" id="GO:0019441">
    <property type="term" value="P:L-tryptophan catabolic process to kynurenine"/>
    <property type="evidence" value="ECO:0007669"/>
    <property type="project" value="InterPro"/>
</dbReference>
<dbReference type="PANTHER" id="PTHR28657">
    <property type="entry name" value="INDOLEAMINE 2,3-DIOXYGENASE"/>
    <property type="match status" value="1"/>
</dbReference>
<dbReference type="GO" id="GO:0033754">
    <property type="term" value="F:indoleamine 2,3-dioxygenase activity"/>
    <property type="evidence" value="ECO:0007669"/>
    <property type="project" value="UniProtKB-EC"/>
</dbReference>
<keyword evidence="3" id="KW-0408">Iron</keyword>
<dbReference type="GeneID" id="25737306"/>
<accession>A0A0D2MSW7</accession>
<dbReference type="Pfam" id="PF01231">
    <property type="entry name" value="IDO"/>
    <property type="match status" value="1"/>
</dbReference>
<reference evidence="4 5" key="1">
    <citation type="journal article" date="2013" name="BMC Genomics">
        <title>Reconstruction of the lipid metabolism for the microalga Monoraphidium neglectum from its genome sequence reveals characteristics suitable for biofuel production.</title>
        <authorList>
            <person name="Bogen C."/>
            <person name="Al-Dilaimi A."/>
            <person name="Albersmeier A."/>
            <person name="Wichmann J."/>
            <person name="Grundmann M."/>
            <person name="Rupp O."/>
            <person name="Lauersen K.J."/>
            <person name="Blifernez-Klassen O."/>
            <person name="Kalinowski J."/>
            <person name="Goesmann A."/>
            <person name="Mussgnug J.H."/>
            <person name="Kruse O."/>
        </authorList>
    </citation>
    <scope>NUCLEOTIDE SEQUENCE [LARGE SCALE GENOMIC DNA]</scope>
    <source>
        <strain evidence="4 5">SAG 48.87</strain>
    </source>
</reference>
<dbReference type="AlphaFoldDB" id="A0A0D2MSW7"/>
<gene>
    <name evidence="4" type="ORF">MNEG_4429</name>
</gene>
<organism evidence="4 5">
    <name type="scientific">Monoraphidium neglectum</name>
    <dbReference type="NCBI Taxonomy" id="145388"/>
    <lineage>
        <taxon>Eukaryota</taxon>
        <taxon>Viridiplantae</taxon>
        <taxon>Chlorophyta</taxon>
        <taxon>core chlorophytes</taxon>
        <taxon>Chlorophyceae</taxon>
        <taxon>CS clade</taxon>
        <taxon>Sphaeropleales</taxon>
        <taxon>Selenastraceae</taxon>
        <taxon>Monoraphidium</taxon>
    </lineage>
</organism>
<comment type="similarity">
    <text evidence="1">Belongs to the indoleamine 2,3-dioxygenase family.</text>
</comment>
<evidence type="ECO:0000256" key="1">
    <source>
        <dbReference type="ARBA" id="ARBA00007119"/>
    </source>
</evidence>
<dbReference type="OrthoDB" id="540174at2759"/>
<dbReference type="Gene3D" id="1.20.58.480">
    <property type="match status" value="2"/>
</dbReference>
<keyword evidence="4" id="KW-0223">Dioxygenase</keyword>
<dbReference type="GO" id="GO:0046872">
    <property type="term" value="F:metal ion binding"/>
    <property type="evidence" value="ECO:0007669"/>
    <property type="project" value="UniProtKB-KW"/>
</dbReference>
<keyword evidence="2" id="KW-0479">Metal-binding</keyword>
<name>A0A0D2MSW7_9CHLO</name>
<dbReference type="GO" id="GO:0020037">
    <property type="term" value="F:heme binding"/>
    <property type="evidence" value="ECO:0007669"/>
    <property type="project" value="InterPro"/>
</dbReference>
<evidence type="ECO:0000256" key="3">
    <source>
        <dbReference type="ARBA" id="ARBA00023004"/>
    </source>
</evidence>
<dbReference type="KEGG" id="mng:MNEG_4429"/>
<dbReference type="PANTHER" id="PTHR28657:SF5">
    <property type="entry name" value="INDOLEAMINE 2,3-DIOXYGENASE"/>
    <property type="match status" value="1"/>
</dbReference>
<keyword evidence="5" id="KW-1185">Reference proteome</keyword>
<evidence type="ECO:0000313" key="4">
    <source>
        <dbReference type="EMBL" id="KIZ03527.1"/>
    </source>
</evidence>
<dbReference type="EC" id="1.13.11.52" evidence="4"/>
<protein>
    <submittedName>
        <fullName evidence="4">Indoleamine 2,3-dioxygenase 2</fullName>
        <ecNumber evidence="4">1.13.11.52</ecNumber>
    </submittedName>
</protein>
<dbReference type="InterPro" id="IPR000898">
    <property type="entry name" value="Indolamine_dOase"/>
</dbReference>
<evidence type="ECO:0000313" key="5">
    <source>
        <dbReference type="Proteomes" id="UP000054498"/>
    </source>
</evidence>
<dbReference type="RefSeq" id="XP_013902546.1">
    <property type="nucleotide sequence ID" value="XM_014047092.1"/>
</dbReference>
<dbReference type="SUPFAM" id="SSF140959">
    <property type="entry name" value="Indolic compounds 2,3-dioxygenase-like"/>
    <property type="match status" value="1"/>
</dbReference>
<evidence type="ECO:0000256" key="2">
    <source>
        <dbReference type="ARBA" id="ARBA00022723"/>
    </source>
</evidence>
<sequence length="227" mass="24403">MPPVLVYSTYNLLNWRRLDPSGPIALGNIVCLNNFLGGVDEEWFRLVHVSIEAAAGPAMARLEALQEAARKDDVEGMEAHLGAVQGALAEMQRLLSRMGEKCDPAVYYARVRLPMSGWRGNPRLPAGLLYEGVAPEPLQLYGETGAQSSVVAAIDAALGVEHECGWEAYNGVMAELEAFRAQHRAFAAAYIASFAKKEAGGEKGTGGSDFMPALAGFRNTTAAHRLL</sequence>
<dbReference type="STRING" id="145388.A0A0D2MSW7"/>
<dbReference type="EMBL" id="KK100834">
    <property type="protein sequence ID" value="KIZ03527.1"/>
    <property type="molecule type" value="Genomic_DNA"/>
</dbReference>
<proteinExistence type="inferred from homology"/>
<keyword evidence="4" id="KW-0560">Oxidoreductase</keyword>
<dbReference type="InterPro" id="IPR037217">
    <property type="entry name" value="Trp/Indoleamine_2_3_dOase-like"/>
</dbReference>